<organism evidence="4">
    <name type="scientific">Drosophila persimilis</name>
    <name type="common">Fruit fly</name>
    <dbReference type="NCBI Taxonomy" id="7234"/>
    <lineage>
        <taxon>Eukaryota</taxon>
        <taxon>Metazoa</taxon>
        <taxon>Ecdysozoa</taxon>
        <taxon>Arthropoda</taxon>
        <taxon>Hexapoda</taxon>
        <taxon>Insecta</taxon>
        <taxon>Pterygota</taxon>
        <taxon>Neoptera</taxon>
        <taxon>Endopterygota</taxon>
        <taxon>Diptera</taxon>
        <taxon>Brachycera</taxon>
        <taxon>Muscomorpha</taxon>
        <taxon>Ephydroidea</taxon>
        <taxon>Drosophilidae</taxon>
        <taxon>Drosophila</taxon>
        <taxon>Sophophora</taxon>
    </lineage>
</organism>
<dbReference type="InterPro" id="IPR001199">
    <property type="entry name" value="Cyt_B5-like_heme/steroid-bd"/>
</dbReference>
<keyword evidence="1" id="KW-0472">Membrane</keyword>
<dbReference type="EMBL" id="CH479200">
    <property type="protein sequence ID" value="EDW29690.1"/>
    <property type="molecule type" value="Genomic_DNA"/>
</dbReference>
<dbReference type="AlphaFoldDB" id="B4H095"/>
<proteinExistence type="predicted"/>
<name>B4H095_DROPE</name>
<dbReference type="OrthoDB" id="547796at2759"/>
<evidence type="ECO:0000259" key="2">
    <source>
        <dbReference type="Pfam" id="PF00173"/>
    </source>
</evidence>
<protein>
    <submittedName>
        <fullName evidence="3">GL14907</fullName>
    </submittedName>
</protein>
<dbReference type="KEGG" id="dpe:6599248"/>
<keyword evidence="1" id="KW-0812">Transmembrane</keyword>
<accession>B4H095</accession>
<evidence type="ECO:0000256" key="1">
    <source>
        <dbReference type="SAM" id="Phobius"/>
    </source>
</evidence>
<sequence length="182" mass="21074">MSSVFDLCWSELLREAVTSMCNIAIIAIIFGMVYLFFMQTRFKLDTATFDEKDYSIQLEPISGLLLTKEQLAEYNCNNGTRRYLVALRNVIYDVSNLFEDFGPKGKYAKWSGQELTELIKAEAILKKRNCEKYIQKWNQILNNSFFIAGELIVNADPEQEAEEDAIFDPFEGCWDHYSQLSI</sequence>
<keyword evidence="4" id="KW-1185">Reference proteome</keyword>
<dbReference type="Gene3D" id="3.10.120.10">
    <property type="entry name" value="Cytochrome b5-like heme/steroid binding domain"/>
    <property type="match status" value="1"/>
</dbReference>
<dbReference type="PhylomeDB" id="B4H095"/>
<dbReference type="Proteomes" id="UP000008744">
    <property type="component" value="Unassembled WGS sequence"/>
</dbReference>
<feature type="transmembrane region" description="Helical" evidence="1">
    <location>
        <begin position="16"/>
        <end position="37"/>
    </location>
</feature>
<dbReference type="SUPFAM" id="SSF55856">
    <property type="entry name" value="Cytochrome b5-like heme/steroid binding domain"/>
    <property type="match status" value="1"/>
</dbReference>
<evidence type="ECO:0000313" key="3">
    <source>
        <dbReference type="EMBL" id="EDW29690.1"/>
    </source>
</evidence>
<dbReference type="HOGENOM" id="CLU_078348_0_0_1"/>
<dbReference type="Pfam" id="PF00173">
    <property type="entry name" value="Cyt-b5"/>
    <property type="match status" value="1"/>
</dbReference>
<evidence type="ECO:0000313" key="4">
    <source>
        <dbReference type="Proteomes" id="UP000008744"/>
    </source>
</evidence>
<dbReference type="OMA" id="LAEYNCN"/>
<reference evidence="3 4" key="1">
    <citation type="journal article" date="2007" name="Nature">
        <title>Evolution of genes and genomes on the Drosophila phylogeny.</title>
        <authorList>
            <consortium name="Drosophila 12 Genomes Consortium"/>
            <person name="Clark A.G."/>
            <person name="Eisen M.B."/>
            <person name="Smith D.R."/>
            <person name="Bergman C.M."/>
            <person name="Oliver B."/>
            <person name="Markow T.A."/>
            <person name="Kaufman T.C."/>
            <person name="Kellis M."/>
            <person name="Gelbart W."/>
            <person name="Iyer V.N."/>
            <person name="Pollard D.A."/>
            <person name="Sackton T.B."/>
            <person name="Larracuente A.M."/>
            <person name="Singh N.D."/>
            <person name="Abad J.P."/>
            <person name="Abt D.N."/>
            <person name="Adryan B."/>
            <person name="Aguade M."/>
            <person name="Akashi H."/>
            <person name="Anderson W.W."/>
            <person name="Aquadro C.F."/>
            <person name="Ardell D.H."/>
            <person name="Arguello R."/>
            <person name="Artieri C.G."/>
            <person name="Barbash D.A."/>
            <person name="Barker D."/>
            <person name="Barsanti P."/>
            <person name="Batterham P."/>
            <person name="Batzoglou S."/>
            <person name="Begun D."/>
            <person name="Bhutkar A."/>
            <person name="Blanco E."/>
            <person name="Bosak S.A."/>
            <person name="Bradley R.K."/>
            <person name="Brand A.D."/>
            <person name="Brent M.R."/>
            <person name="Brooks A.N."/>
            <person name="Brown R.H."/>
            <person name="Butlin R.K."/>
            <person name="Caggese C."/>
            <person name="Calvi B.R."/>
            <person name="Bernardo de Carvalho A."/>
            <person name="Caspi A."/>
            <person name="Castrezana S."/>
            <person name="Celniker S.E."/>
            <person name="Chang J.L."/>
            <person name="Chapple C."/>
            <person name="Chatterji S."/>
            <person name="Chinwalla A."/>
            <person name="Civetta A."/>
            <person name="Clifton S.W."/>
            <person name="Comeron J.M."/>
            <person name="Costello J.C."/>
            <person name="Coyne J.A."/>
            <person name="Daub J."/>
            <person name="David R.G."/>
            <person name="Delcher A.L."/>
            <person name="Delehaunty K."/>
            <person name="Do C.B."/>
            <person name="Ebling H."/>
            <person name="Edwards K."/>
            <person name="Eickbush T."/>
            <person name="Evans J.D."/>
            <person name="Filipski A."/>
            <person name="Findeiss S."/>
            <person name="Freyhult E."/>
            <person name="Fulton L."/>
            <person name="Fulton R."/>
            <person name="Garcia A.C."/>
            <person name="Gardiner A."/>
            <person name="Garfield D.A."/>
            <person name="Garvin B.E."/>
            <person name="Gibson G."/>
            <person name="Gilbert D."/>
            <person name="Gnerre S."/>
            <person name="Godfrey J."/>
            <person name="Good R."/>
            <person name="Gotea V."/>
            <person name="Gravely B."/>
            <person name="Greenberg A.J."/>
            <person name="Griffiths-Jones S."/>
            <person name="Gross S."/>
            <person name="Guigo R."/>
            <person name="Gustafson E.A."/>
            <person name="Haerty W."/>
            <person name="Hahn M.W."/>
            <person name="Halligan D.L."/>
            <person name="Halpern A.L."/>
            <person name="Halter G.M."/>
            <person name="Han M.V."/>
            <person name="Heger A."/>
            <person name="Hillier L."/>
            <person name="Hinrichs A.S."/>
            <person name="Holmes I."/>
            <person name="Hoskins R.A."/>
            <person name="Hubisz M.J."/>
            <person name="Hultmark D."/>
            <person name="Huntley M.A."/>
            <person name="Jaffe D.B."/>
            <person name="Jagadeeshan S."/>
            <person name="Jeck W.R."/>
            <person name="Johnson J."/>
            <person name="Jones C.D."/>
            <person name="Jordan W.C."/>
            <person name="Karpen G.H."/>
            <person name="Kataoka E."/>
            <person name="Keightley P.D."/>
            <person name="Kheradpour P."/>
            <person name="Kirkness E.F."/>
            <person name="Koerich L.B."/>
            <person name="Kristiansen K."/>
            <person name="Kudrna D."/>
            <person name="Kulathinal R.J."/>
            <person name="Kumar S."/>
            <person name="Kwok R."/>
            <person name="Lander E."/>
            <person name="Langley C.H."/>
            <person name="Lapoint R."/>
            <person name="Lazzaro B.P."/>
            <person name="Lee S.J."/>
            <person name="Levesque L."/>
            <person name="Li R."/>
            <person name="Lin C.F."/>
            <person name="Lin M.F."/>
            <person name="Lindblad-Toh K."/>
            <person name="Llopart A."/>
            <person name="Long M."/>
            <person name="Low L."/>
            <person name="Lozovsky E."/>
            <person name="Lu J."/>
            <person name="Luo M."/>
            <person name="Machado C.A."/>
            <person name="Makalowski W."/>
            <person name="Marzo M."/>
            <person name="Matsuda M."/>
            <person name="Matzkin L."/>
            <person name="McAllister B."/>
            <person name="McBride C.S."/>
            <person name="McKernan B."/>
            <person name="McKernan K."/>
            <person name="Mendez-Lago M."/>
            <person name="Minx P."/>
            <person name="Mollenhauer M.U."/>
            <person name="Montooth K."/>
            <person name="Mount S.M."/>
            <person name="Mu X."/>
            <person name="Myers E."/>
            <person name="Negre B."/>
            <person name="Newfeld S."/>
            <person name="Nielsen R."/>
            <person name="Noor M.A."/>
            <person name="O'Grady P."/>
            <person name="Pachter L."/>
            <person name="Papaceit M."/>
            <person name="Parisi M.J."/>
            <person name="Parisi M."/>
            <person name="Parts L."/>
            <person name="Pedersen J.S."/>
            <person name="Pesole G."/>
            <person name="Phillippy A.M."/>
            <person name="Ponting C.P."/>
            <person name="Pop M."/>
            <person name="Porcelli D."/>
            <person name="Powell J.R."/>
            <person name="Prohaska S."/>
            <person name="Pruitt K."/>
            <person name="Puig M."/>
            <person name="Quesneville H."/>
            <person name="Ram K.R."/>
            <person name="Rand D."/>
            <person name="Rasmussen M.D."/>
            <person name="Reed L.K."/>
            <person name="Reenan R."/>
            <person name="Reily A."/>
            <person name="Remington K.A."/>
            <person name="Rieger T.T."/>
            <person name="Ritchie M.G."/>
            <person name="Robin C."/>
            <person name="Rogers Y.H."/>
            <person name="Rohde C."/>
            <person name="Rozas J."/>
            <person name="Rubenfield M.J."/>
            <person name="Ruiz A."/>
            <person name="Russo S."/>
            <person name="Salzberg S.L."/>
            <person name="Sanchez-Gracia A."/>
            <person name="Saranga D.J."/>
            <person name="Sato H."/>
            <person name="Schaeffer S.W."/>
            <person name="Schatz M.C."/>
            <person name="Schlenke T."/>
            <person name="Schwartz R."/>
            <person name="Segarra C."/>
            <person name="Singh R.S."/>
            <person name="Sirot L."/>
            <person name="Sirota M."/>
            <person name="Sisneros N.B."/>
            <person name="Smith C.D."/>
            <person name="Smith T.F."/>
            <person name="Spieth J."/>
            <person name="Stage D.E."/>
            <person name="Stark A."/>
            <person name="Stephan W."/>
            <person name="Strausberg R.L."/>
            <person name="Strempel S."/>
            <person name="Sturgill D."/>
            <person name="Sutton G."/>
            <person name="Sutton G.G."/>
            <person name="Tao W."/>
            <person name="Teichmann S."/>
            <person name="Tobari Y.N."/>
            <person name="Tomimura Y."/>
            <person name="Tsolas J.M."/>
            <person name="Valente V.L."/>
            <person name="Venter E."/>
            <person name="Venter J.C."/>
            <person name="Vicario S."/>
            <person name="Vieira F.G."/>
            <person name="Vilella A.J."/>
            <person name="Villasante A."/>
            <person name="Walenz B."/>
            <person name="Wang J."/>
            <person name="Wasserman M."/>
            <person name="Watts T."/>
            <person name="Wilson D."/>
            <person name="Wilson R.K."/>
            <person name="Wing R.A."/>
            <person name="Wolfner M.F."/>
            <person name="Wong A."/>
            <person name="Wong G.K."/>
            <person name="Wu C.I."/>
            <person name="Wu G."/>
            <person name="Yamamoto D."/>
            <person name="Yang H.P."/>
            <person name="Yang S.P."/>
            <person name="Yorke J.A."/>
            <person name="Yoshida K."/>
            <person name="Zdobnov E."/>
            <person name="Zhang P."/>
            <person name="Zhang Y."/>
            <person name="Zimin A.V."/>
            <person name="Baldwin J."/>
            <person name="Abdouelleil A."/>
            <person name="Abdulkadir J."/>
            <person name="Abebe A."/>
            <person name="Abera B."/>
            <person name="Abreu J."/>
            <person name="Acer S.C."/>
            <person name="Aftuck L."/>
            <person name="Alexander A."/>
            <person name="An P."/>
            <person name="Anderson E."/>
            <person name="Anderson S."/>
            <person name="Arachi H."/>
            <person name="Azer M."/>
            <person name="Bachantsang P."/>
            <person name="Barry A."/>
            <person name="Bayul T."/>
            <person name="Berlin A."/>
            <person name="Bessette D."/>
            <person name="Bloom T."/>
            <person name="Blye J."/>
            <person name="Boguslavskiy L."/>
            <person name="Bonnet C."/>
            <person name="Boukhgalter B."/>
            <person name="Bourzgui I."/>
            <person name="Brown A."/>
            <person name="Cahill P."/>
            <person name="Channer S."/>
            <person name="Cheshatsang Y."/>
            <person name="Chuda L."/>
            <person name="Citroen M."/>
            <person name="Collymore A."/>
            <person name="Cooke P."/>
            <person name="Costello M."/>
            <person name="D'Aco K."/>
            <person name="Daza R."/>
            <person name="De Haan G."/>
            <person name="DeGray S."/>
            <person name="DeMaso C."/>
            <person name="Dhargay N."/>
            <person name="Dooley K."/>
            <person name="Dooley E."/>
            <person name="Doricent M."/>
            <person name="Dorje P."/>
            <person name="Dorjee K."/>
            <person name="Dupes A."/>
            <person name="Elong R."/>
            <person name="Falk J."/>
            <person name="Farina A."/>
            <person name="Faro S."/>
            <person name="Ferguson D."/>
            <person name="Fisher S."/>
            <person name="Foley C.D."/>
            <person name="Franke A."/>
            <person name="Friedrich D."/>
            <person name="Gadbois L."/>
            <person name="Gearin G."/>
            <person name="Gearin C.R."/>
            <person name="Giannoukos G."/>
            <person name="Goode T."/>
            <person name="Graham J."/>
            <person name="Grandbois E."/>
            <person name="Grewal S."/>
            <person name="Gyaltsen K."/>
            <person name="Hafez N."/>
            <person name="Hagos B."/>
            <person name="Hall J."/>
            <person name="Henson C."/>
            <person name="Hollinger A."/>
            <person name="Honan T."/>
            <person name="Huard M.D."/>
            <person name="Hughes L."/>
            <person name="Hurhula B."/>
            <person name="Husby M.E."/>
            <person name="Kamat A."/>
            <person name="Kanga B."/>
            <person name="Kashin S."/>
            <person name="Khazanovich D."/>
            <person name="Kisner P."/>
            <person name="Lance K."/>
            <person name="Lara M."/>
            <person name="Lee W."/>
            <person name="Lennon N."/>
            <person name="Letendre F."/>
            <person name="LeVine R."/>
            <person name="Lipovsky A."/>
            <person name="Liu X."/>
            <person name="Liu J."/>
            <person name="Liu S."/>
            <person name="Lokyitsang T."/>
            <person name="Lokyitsang Y."/>
            <person name="Lubonja R."/>
            <person name="Lui A."/>
            <person name="MacDonald P."/>
            <person name="Magnisalis V."/>
            <person name="Maru K."/>
            <person name="Matthews C."/>
            <person name="McCusker W."/>
            <person name="McDonough S."/>
            <person name="Mehta T."/>
            <person name="Meldrim J."/>
            <person name="Meneus L."/>
            <person name="Mihai O."/>
            <person name="Mihalev A."/>
            <person name="Mihova T."/>
            <person name="Mittelman R."/>
            <person name="Mlenga V."/>
            <person name="Montmayeur A."/>
            <person name="Mulrain L."/>
            <person name="Navidi A."/>
            <person name="Naylor J."/>
            <person name="Negash T."/>
            <person name="Nguyen T."/>
            <person name="Nguyen N."/>
            <person name="Nicol R."/>
            <person name="Norbu C."/>
            <person name="Norbu N."/>
            <person name="Novod N."/>
            <person name="O'Neill B."/>
            <person name="Osman S."/>
            <person name="Markiewicz E."/>
            <person name="Oyono O.L."/>
            <person name="Patti C."/>
            <person name="Phunkhang P."/>
            <person name="Pierre F."/>
            <person name="Priest M."/>
            <person name="Raghuraman S."/>
            <person name="Rege F."/>
            <person name="Reyes R."/>
            <person name="Rise C."/>
            <person name="Rogov P."/>
            <person name="Ross K."/>
            <person name="Ryan E."/>
            <person name="Settipalli S."/>
            <person name="Shea T."/>
            <person name="Sherpa N."/>
            <person name="Shi L."/>
            <person name="Shih D."/>
            <person name="Sparrow T."/>
            <person name="Spaulding J."/>
            <person name="Stalker J."/>
            <person name="Stange-Thomann N."/>
            <person name="Stavropoulos S."/>
            <person name="Stone C."/>
            <person name="Strader C."/>
            <person name="Tesfaye S."/>
            <person name="Thomson T."/>
            <person name="Thoulutsang Y."/>
            <person name="Thoulutsang D."/>
            <person name="Topham K."/>
            <person name="Topping I."/>
            <person name="Tsamla T."/>
            <person name="Vassiliev H."/>
            <person name="Vo A."/>
            <person name="Wangchuk T."/>
            <person name="Wangdi T."/>
            <person name="Weiand M."/>
            <person name="Wilkinson J."/>
            <person name="Wilson A."/>
            <person name="Yadav S."/>
            <person name="Young G."/>
            <person name="Yu Q."/>
            <person name="Zembek L."/>
            <person name="Zhong D."/>
            <person name="Zimmer A."/>
            <person name="Zwirko Z."/>
            <person name="Jaffe D.B."/>
            <person name="Alvarez P."/>
            <person name="Brockman W."/>
            <person name="Butler J."/>
            <person name="Chin C."/>
            <person name="Gnerre S."/>
            <person name="Grabherr M."/>
            <person name="Kleber M."/>
            <person name="Mauceli E."/>
            <person name="MacCallum I."/>
        </authorList>
    </citation>
    <scope>NUCLEOTIDE SEQUENCE [LARGE SCALE GENOMIC DNA]</scope>
    <source>
        <strain evidence="4">MSH-3 / Tucson 14011-0111.49</strain>
    </source>
</reference>
<keyword evidence="1" id="KW-1133">Transmembrane helix</keyword>
<dbReference type="InterPro" id="IPR036400">
    <property type="entry name" value="Cyt_B5-like_heme/steroid_sf"/>
</dbReference>
<feature type="domain" description="Cytochrome b5 heme-binding" evidence="2">
    <location>
        <begin position="67"/>
        <end position="136"/>
    </location>
</feature>
<gene>
    <name evidence="3" type="primary">Dper\GL14907</name>
    <name evidence="3" type="ORF">Dper_GL14907</name>
</gene>